<accession>A0A1M6YI25</accession>
<feature type="binding site" evidence="5">
    <location>
        <position position="209"/>
    </location>
    <ligand>
        <name>ATP</name>
        <dbReference type="ChEBI" id="CHEBI:30616"/>
    </ligand>
</feature>
<dbReference type="GO" id="GO:0005524">
    <property type="term" value="F:ATP binding"/>
    <property type="evidence" value="ECO:0007669"/>
    <property type="project" value="UniProtKB-UniRule"/>
</dbReference>
<evidence type="ECO:0000313" key="8">
    <source>
        <dbReference type="EMBL" id="SHL17896.1"/>
    </source>
</evidence>
<evidence type="ECO:0000256" key="3">
    <source>
        <dbReference type="ARBA" id="ARBA00022741"/>
    </source>
</evidence>
<organism evidence="8 9">
    <name type="scientific">Haladaptatus paucihalophilus DX253</name>
    <dbReference type="NCBI Taxonomy" id="797209"/>
    <lineage>
        <taxon>Archaea</taxon>
        <taxon>Methanobacteriati</taxon>
        <taxon>Methanobacteriota</taxon>
        <taxon>Stenosarchaea group</taxon>
        <taxon>Halobacteria</taxon>
        <taxon>Halobacteriales</taxon>
        <taxon>Haladaptataceae</taxon>
        <taxon>Haladaptatus</taxon>
    </lineage>
</organism>
<dbReference type="Gene3D" id="3.40.50.300">
    <property type="entry name" value="P-loop containing nucleotide triphosphate hydrolases"/>
    <property type="match status" value="1"/>
</dbReference>
<dbReference type="CDD" id="cd08768">
    <property type="entry name" value="Cdc6_C"/>
    <property type="match status" value="1"/>
</dbReference>
<dbReference type="InterPro" id="IPR055237">
    <property type="entry name" value="Cdc6_lid"/>
</dbReference>
<dbReference type="PANTHER" id="PTHR10763:SF22">
    <property type="entry name" value="ORC1-TYPE DNA REPLICATION PROTEIN"/>
    <property type="match status" value="1"/>
</dbReference>
<evidence type="ECO:0000256" key="2">
    <source>
        <dbReference type="ARBA" id="ARBA00022705"/>
    </source>
</evidence>
<keyword evidence="9" id="KW-1185">Reference proteome</keyword>
<dbReference type="Gene3D" id="1.10.8.60">
    <property type="match status" value="1"/>
</dbReference>
<dbReference type="SMART" id="SM00382">
    <property type="entry name" value="AAA"/>
    <property type="match status" value="1"/>
</dbReference>
<dbReference type="GO" id="GO:0006260">
    <property type="term" value="P:DNA replication"/>
    <property type="evidence" value="ECO:0007669"/>
    <property type="project" value="UniProtKB-UniRule"/>
</dbReference>
<keyword evidence="4 5" id="KW-0067">ATP-binding</keyword>
<evidence type="ECO:0000259" key="6">
    <source>
        <dbReference type="SMART" id="SM00382"/>
    </source>
</evidence>
<protein>
    <recommendedName>
        <fullName evidence="5">ORC1-type DNA replication protein</fullName>
    </recommendedName>
</protein>
<dbReference type="InterPro" id="IPR036388">
    <property type="entry name" value="WH-like_DNA-bd_sf"/>
</dbReference>
<feature type="binding site" evidence="5">
    <location>
        <begin position="62"/>
        <end position="66"/>
    </location>
    <ligand>
        <name>ATP</name>
        <dbReference type="ChEBI" id="CHEBI:30616"/>
    </ligand>
</feature>
<feature type="domain" description="AAA+ ATPase" evidence="6">
    <location>
        <begin position="50"/>
        <end position="201"/>
    </location>
</feature>
<evidence type="ECO:0000256" key="4">
    <source>
        <dbReference type="ARBA" id="ARBA00022840"/>
    </source>
</evidence>
<sequence>MTSFSFDRDNSLYKNRDALLEEYTPNNLVGRDDELEEYHAALQPIINGEAPSNIFLYGKSGVGKTAATRFLLNQLQEDAARYDDITLSVVEINCDGLNSSYQVAVRLVNTLRDPADQISNTGYPQAQVYSFLWDELDELNGTIIIVLDEVDHINDNSILYQIPRARSNGYLEHAKIGLIGISNDLSFRDSLSAKVRSSLCEKEVSFPPYDATELQKVLSQREQVAFHENALAEDVIPLCAAYGAQDAGDARQALDLLLEAGDLARKDAAEQVVDHHVQEARRKLERDRIMEGVADLTQHARLILYALTSLEAEDNSPARSRDIRPRYEQLCNHIGTEALTSRRMRDHLADLAMLGVISSTEKNEGMSGGKYREHALKQDLHLVVSALEETIELAGVHESIRPYYQSLLDERED</sequence>
<evidence type="ECO:0000313" key="9">
    <source>
        <dbReference type="Proteomes" id="UP000184203"/>
    </source>
</evidence>
<gene>
    <name evidence="8" type="ORF">SAMN05444342_3151</name>
</gene>
<dbReference type="FunFam" id="1.10.8.60:FF:000073">
    <property type="entry name" value="ORC1-type DNA replication protein"/>
    <property type="match status" value="1"/>
</dbReference>
<dbReference type="CDD" id="cd00009">
    <property type="entry name" value="AAA"/>
    <property type="match status" value="1"/>
</dbReference>
<dbReference type="SMART" id="SM01074">
    <property type="entry name" value="Cdc6_C"/>
    <property type="match status" value="1"/>
</dbReference>
<comment type="function">
    <text evidence="5">Involved in regulation of DNA replication.</text>
</comment>
<dbReference type="Gene3D" id="1.10.10.10">
    <property type="entry name" value="Winged helix-like DNA-binding domain superfamily/Winged helix DNA-binding domain"/>
    <property type="match status" value="1"/>
</dbReference>
<dbReference type="Proteomes" id="UP000184203">
    <property type="component" value="Unassembled WGS sequence"/>
</dbReference>
<dbReference type="EMBL" id="FRAN01000005">
    <property type="protein sequence ID" value="SHL17896.1"/>
    <property type="molecule type" value="Genomic_DNA"/>
</dbReference>
<feature type="domain" description="Cdc6 C-terminal" evidence="7">
    <location>
        <begin position="304"/>
        <end position="387"/>
    </location>
</feature>
<dbReference type="NCBIfam" id="TIGR02928">
    <property type="entry name" value="orc1/cdc6 family replication initiation protein"/>
    <property type="match status" value="1"/>
</dbReference>
<dbReference type="GO" id="GO:0016887">
    <property type="term" value="F:ATP hydrolysis activity"/>
    <property type="evidence" value="ECO:0007669"/>
    <property type="project" value="InterPro"/>
</dbReference>
<dbReference type="InterPro" id="IPR050311">
    <property type="entry name" value="ORC1/CDC6"/>
</dbReference>
<dbReference type="OrthoDB" id="195574at2157"/>
<evidence type="ECO:0000256" key="1">
    <source>
        <dbReference type="ARBA" id="ARBA00006184"/>
    </source>
</evidence>
<dbReference type="AlphaFoldDB" id="A0A1M6YI25"/>
<comment type="similarity">
    <text evidence="1 5">Belongs to the CDC6/cdc18 family.</text>
</comment>
<evidence type="ECO:0000259" key="7">
    <source>
        <dbReference type="SMART" id="SM01074"/>
    </source>
</evidence>
<dbReference type="PANTHER" id="PTHR10763">
    <property type="entry name" value="CELL DIVISION CONTROL PROTEIN 6-RELATED"/>
    <property type="match status" value="1"/>
</dbReference>
<dbReference type="InterPro" id="IPR003593">
    <property type="entry name" value="AAA+_ATPase"/>
</dbReference>
<dbReference type="InterPro" id="IPR049945">
    <property type="entry name" value="AAA_22"/>
</dbReference>
<dbReference type="InterPro" id="IPR036390">
    <property type="entry name" value="WH_DNA-bd_sf"/>
</dbReference>
<dbReference type="Pfam" id="PF22703">
    <property type="entry name" value="Cdc6_lid"/>
    <property type="match status" value="1"/>
</dbReference>
<dbReference type="RefSeq" id="WP_026177973.1">
    <property type="nucleotide sequence ID" value="NZ_AEMG01000005.1"/>
</dbReference>
<keyword evidence="3 5" id="KW-0547">Nucleotide-binding</keyword>
<dbReference type="HAMAP" id="MF_01407">
    <property type="entry name" value="ORC1_type_DNA_replic_protein"/>
    <property type="match status" value="1"/>
</dbReference>
<dbReference type="SUPFAM" id="SSF52540">
    <property type="entry name" value="P-loop containing nucleoside triphosphate hydrolases"/>
    <property type="match status" value="1"/>
</dbReference>
<dbReference type="Pfam" id="PF09079">
    <property type="entry name" value="WHD_Cdc6"/>
    <property type="match status" value="1"/>
</dbReference>
<proteinExistence type="inferred from homology"/>
<dbReference type="InterPro" id="IPR014277">
    <property type="entry name" value="Orc1/Cdc6_arc"/>
</dbReference>
<dbReference type="InterPro" id="IPR027417">
    <property type="entry name" value="P-loop_NTPase"/>
</dbReference>
<reference evidence="9" key="1">
    <citation type="submission" date="2016-11" db="EMBL/GenBank/DDBJ databases">
        <authorList>
            <person name="Varghese N."/>
            <person name="Submissions S."/>
        </authorList>
    </citation>
    <scope>NUCLEOTIDE SEQUENCE [LARGE SCALE GENOMIC DNA]</scope>
    <source>
        <strain evidence="9">DX253</strain>
    </source>
</reference>
<keyword evidence="2 5" id="KW-0235">DNA replication</keyword>
<dbReference type="SUPFAM" id="SSF46785">
    <property type="entry name" value="Winged helix' DNA-binding domain"/>
    <property type="match status" value="1"/>
</dbReference>
<evidence type="ECO:0000256" key="5">
    <source>
        <dbReference type="HAMAP-Rule" id="MF_01407"/>
    </source>
</evidence>
<feature type="binding site" evidence="5">
    <location>
        <position position="221"/>
    </location>
    <ligand>
        <name>ATP</name>
        <dbReference type="ChEBI" id="CHEBI:30616"/>
    </ligand>
</feature>
<dbReference type="InterPro" id="IPR015163">
    <property type="entry name" value="Cdc6_C"/>
</dbReference>
<name>A0A1M6YI25_HALPU</name>
<dbReference type="Pfam" id="PF13401">
    <property type="entry name" value="AAA_22"/>
    <property type="match status" value="1"/>
</dbReference>